<organism evidence="2 3">
    <name type="scientific">Ajellomyces capsulatus</name>
    <name type="common">Darling's disease fungus</name>
    <name type="synonym">Histoplasma capsulatum</name>
    <dbReference type="NCBI Taxonomy" id="5037"/>
    <lineage>
        <taxon>Eukaryota</taxon>
        <taxon>Fungi</taxon>
        <taxon>Dikarya</taxon>
        <taxon>Ascomycota</taxon>
        <taxon>Pezizomycotina</taxon>
        <taxon>Eurotiomycetes</taxon>
        <taxon>Eurotiomycetidae</taxon>
        <taxon>Onygenales</taxon>
        <taxon>Ajellomycetaceae</taxon>
        <taxon>Histoplasma</taxon>
    </lineage>
</organism>
<feature type="region of interest" description="Disordered" evidence="1">
    <location>
        <begin position="1"/>
        <end position="26"/>
    </location>
</feature>
<sequence>MDLVEVDDNNEPRPPSSIPSSIKRSGDANSIIRTSILPRPLLSILIWSSDIQQGFDGQSIIQSPRLTRSTPIAASANGVERYPSLAAILQIRPRPKGAL</sequence>
<proteinExistence type="predicted"/>
<dbReference type="Proteomes" id="UP000663671">
    <property type="component" value="Chromosome 2"/>
</dbReference>
<gene>
    <name evidence="2" type="ORF">I7I51_08916</name>
</gene>
<name>A0A8A1M0H2_AJECA</name>
<dbReference type="VEuPathDB" id="FungiDB:I7I51_08916"/>
<reference evidence="2" key="1">
    <citation type="submission" date="2021-01" db="EMBL/GenBank/DDBJ databases">
        <title>Chromosome-level genome assembly of a human fungal pathogen reveals clustering of transcriptionally co-regulated genes.</title>
        <authorList>
            <person name="Voorhies M."/>
            <person name="Cohen S."/>
            <person name="Shea T.P."/>
            <person name="Petrus S."/>
            <person name="Munoz J.F."/>
            <person name="Poplawski S."/>
            <person name="Goldman W.E."/>
            <person name="Michael T."/>
            <person name="Cuomo C.A."/>
            <person name="Sil A."/>
            <person name="Beyhan S."/>
        </authorList>
    </citation>
    <scope>NUCLEOTIDE SEQUENCE</scope>
    <source>
        <strain evidence="2">WU24</strain>
    </source>
</reference>
<dbReference type="EMBL" id="CP069109">
    <property type="protein sequence ID" value="QSS59481.1"/>
    <property type="molecule type" value="Genomic_DNA"/>
</dbReference>
<protein>
    <submittedName>
        <fullName evidence="2">Uncharacterized protein</fullName>
    </submittedName>
</protein>
<accession>A0A8A1M0H2</accession>
<evidence type="ECO:0000256" key="1">
    <source>
        <dbReference type="SAM" id="MobiDB-lite"/>
    </source>
</evidence>
<dbReference type="AlphaFoldDB" id="A0A8A1M0H2"/>
<evidence type="ECO:0000313" key="2">
    <source>
        <dbReference type="EMBL" id="QSS59481.1"/>
    </source>
</evidence>
<evidence type="ECO:0000313" key="3">
    <source>
        <dbReference type="Proteomes" id="UP000663671"/>
    </source>
</evidence>